<dbReference type="Gene3D" id="1.25.40.10">
    <property type="entry name" value="Tetratricopeptide repeat domain"/>
    <property type="match status" value="4"/>
</dbReference>
<evidence type="ECO:0000256" key="4">
    <source>
        <dbReference type="SAM" id="Phobius"/>
    </source>
</evidence>
<evidence type="ECO:0000256" key="3">
    <source>
        <dbReference type="PROSITE-ProRule" id="PRU00339"/>
    </source>
</evidence>
<dbReference type="InterPro" id="IPR051012">
    <property type="entry name" value="CellSynth/LPSAsmb/PSIAsmb"/>
</dbReference>
<proteinExistence type="predicted"/>
<dbReference type="PANTHER" id="PTHR45586:SF1">
    <property type="entry name" value="LIPOPOLYSACCHARIDE ASSEMBLY PROTEIN B"/>
    <property type="match status" value="1"/>
</dbReference>
<dbReference type="SMART" id="SM00028">
    <property type="entry name" value="TPR"/>
    <property type="match status" value="4"/>
</dbReference>
<dbReference type="Pfam" id="PF14559">
    <property type="entry name" value="TPR_19"/>
    <property type="match status" value="1"/>
</dbReference>
<organism evidence="5 6">
    <name type="scientific">Rosistilla oblonga</name>
    <dbReference type="NCBI Taxonomy" id="2527990"/>
    <lineage>
        <taxon>Bacteria</taxon>
        <taxon>Pseudomonadati</taxon>
        <taxon>Planctomycetota</taxon>
        <taxon>Planctomycetia</taxon>
        <taxon>Pirellulales</taxon>
        <taxon>Pirellulaceae</taxon>
        <taxon>Rosistilla</taxon>
    </lineage>
</organism>
<evidence type="ECO:0000256" key="2">
    <source>
        <dbReference type="ARBA" id="ARBA00022803"/>
    </source>
</evidence>
<dbReference type="PANTHER" id="PTHR45586">
    <property type="entry name" value="TPR REPEAT-CONTAINING PROTEIN PA4667"/>
    <property type="match status" value="1"/>
</dbReference>
<dbReference type="InterPro" id="IPR011990">
    <property type="entry name" value="TPR-like_helical_dom_sf"/>
</dbReference>
<feature type="repeat" description="TPR" evidence="3">
    <location>
        <begin position="55"/>
        <end position="88"/>
    </location>
</feature>
<keyword evidence="1" id="KW-0677">Repeat</keyword>
<keyword evidence="2 3" id="KW-0802">TPR repeat</keyword>
<keyword evidence="4" id="KW-1133">Transmembrane helix</keyword>
<evidence type="ECO:0000313" key="5">
    <source>
        <dbReference type="EMBL" id="QDV59339.1"/>
    </source>
</evidence>
<dbReference type="EMBL" id="CP036318">
    <property type="protein sequence ID" value="QDV59339.1"/>
    <property type="molecule type" value="Genomic_DNA"/>
</dbReference>
<sequence length="489" mass="54655">MMTDLFSALRAFTSDWFTTRNYVSLLAGVPALLGVACVGLIVGMSAPKSVQLKRYDQYQRAGVAAMQVDDYARAKLWFERALQIRPDEPRVQLALAEATHHDGEPEVAIKILQDVIAKGDRGTAAKAALLAVKIRINALPDAENDAQRGALLQSSEAFARIALEKAPESRDAAGALAQILAQTGRVDVAIETLEPIATQHRDFYVTLAHLAAANRDPGSAKRYAENAVQFLKPQIAIQPNNFNVRSALANMLQQTGDFNEATRLLNDGMRLANDEQKELLSEVYVGIALREFDRLSDETYSLQILQKQLALLDQMLKFRPDNLKVMARLARMVGAYEFLDEKYEAHLKQSLTETPYPETIHLILGTYYAKAEQFDEALFHLEAAYRSELKSATLMNNLAWVIIATQPQEADRALTLVEAAIKLRPTDPDLISTRAEILFKQQRWDAARNDFESILGRVENQKQVHERLAVIYDKLGKGDIAELHRSKSQ</sequence>
<keyword evidence="4" id="KW-0472">Membrane</keyword>
<accession>A0A518J1X2</accession>
<keyword evidence="6" id="KW-1185">Reference proteome</keyword>
<dbReference type="Proteomes" id="UP000316770">
    <property type="component" value="Chromosome"/>
</dbReference>
<dbReference type="PROSITE" id="PS50005">
    <property type="entry name" value="TPR"/>
    <property type="match status" value="1"/>
</dbReference>
<evidence type="ECO:0000313" key="6">
    <source>
        <dbReference type="Proteomes" id="UP000316770"/>
    </source>
</evidence>
<dbReference type="SUPFAM" id="SSF48452">
    <property type="entry name" value="TPR-like"/>
    <property type="match status" value="2"/>
</dbReference>
<dbReference type="InterPro" id="IPR019734">
    <property type="entry name" value="TPR_rpt"/>
</dbReference>
<evidence type="ECO:0000256" key="1">
    <source>
        <dbReference type="ARBA" id="ARBA00022737"/>
    </source>
</evidence>
<protein>
    <submittedName>
        <fullName evidence="5">Tetratricopeptide repeat protein</fullName>
    </submittedName>
</protein>
<reference evidence="5 6" key="1">
    <citation type="submission" date="2019-02" db="EMBL/GenBank/DDBJ databases">
        <title>Deep-cultivation of Planctomycetes and their phenomic and genomic characterization uncovers novel biology.</title>
        <authorList>
            <person name="Wiegand S."/>
            <person name="Jogler M."/>
            <person name="Boedeker C."/>
            <person name="Pinto D."/>
            <person name="Vollmers J."/>
            <person name="Rivas-Marin E."/>
            <person name="Kohn T."/>
            <person name="Peeters S.H."/>
            <person name="Heuer A."/>
            <person name="Rast P."/>
            <person name="Oberbeckmann S."/>
            <person name="Bunk B."/>
            <person name="Jeske O."/>
            <person name="Meyerdierks A."/>
            <person name="Storesund J.E."/>
            <person name="Kallscheuer N."/>
            <person name="Luecker S."/>
            <person name="Lage O.M."/>
            <person name="Pohl T."/>
            <person name="Merkel B.J."/>
            <person name="Hornburger P."/>
            <person name="Mueller R.-W."/>
            <person name="Bruemmer F."/>
            <person name="Labrenz M."/>
            <person name="Spormann A.M."/>
            <person name="Op den Camp H."/>
            <person name="Overmann J."/>
            <person name="Amann R."/>
            <person name="Jetten M.S.M."/>
            <person name="Mascher T."/>
            <person name="Medema M.H."/>
            <person name="Devos D.P."/>
            <person name="Kaster A.-K."/>
            <person name="Ovreas L."/>
            <person name="Rohde M."/>
            <person name="Galperin M.Y."/>
            <person name="Jogler C."/>
        </authorList>
    </citation>
    <scope>NUCLEOTIDE SEQUENCE [LARGE SCALE GENOMIC DNA]</scope>
    <source>
        <strain evidence="5 6">Mal33</strain>
    </source>
</reference>
<dbReference type="Pfam" id="PF13432">
    <property type="entry name" value="TPR_16"/>
    <property type="match status" value="2"/>
</dbReference>
<gene>
    <name evidence="5" type="ORF">Mal33_53670</name>
</gene>
<keyword evidence="4" id="KW-0812">Transmembrane</keyword>
<name>A0A518J1X2_9BACT</name>
<feature type="transmembrane region" description="Helical" evidence="4">
    <location>
        <begin position="22"/>
        <end position="44"/>
    </location>
</feature>
<dbReference type="AlphaFoldDB" id="A0A518J1X2"/>